<name>A0ACC1RSJ9_9APHY</name>
<sequence>MNGSANSAFSASSRLGDCLARLPLNQPNQWDEIEATAQSLANDLRVRDVEQQTALGKTLLPQTLTSLLKGAIDGDSIPATPQKRAIFELLRVGANLCMDHDDNRSYLEDAGFPPTVVSLLEGYADQVTPDQTEPLALSLADLKIVKTAIGVLLNASVGYEPIKDRLVSLEAPFTILKLAVAIYPPGAWLHSQQPSINGQDSTAEDAAEEIWTLRVGLSQWAWRTISELGEDADEKSALRRLTLSYKCETDFLQHARCLPPMHSHTLSATSALSYRHIPRYPLRSHQT</sequence>
<reference evidence="1" key="1">
    <citation type="submission" date="2022-07" db="EMBL/GenBank/DDBJ databases">
        <title>Genome Sequence of Phlebia brevispora.</title>
        <authorList>
            <person name="Buettner E."/>
        </authorList>
    </citation>
    <scope>NUCLEOTIDE SEQUENCE</scope>
    <source>
        <strain evidence="1">MPL23</strain>
    </source>
</reference>
<keyword evidence="2" id="KW-1185">Reference proteome</keyword>
<comment type="caution">
    <text evidence="1">The sequence shown here is derived from an EMBL/GenBank/DDBJ whole genome shotgun (WGS) entry which is preliminary data.</text>
</comment>
<evidence type="ECO:0000313" key="1">
    <source>
        <dbReference type="EMBL" id="KAJ3525511.1"/>
    </source>
</evidence>
<evidence type="ECO:0000313" key="2">
    <source>
        <dbReference type="Proteomes" id="UP001148662"/>
    </source>
</evidence>
<dbReference type="Proteomes" id="UP001148662">
    <property type="component" value="Unassembled WGS sequence"/>
</dbReference>
<organism evidence="1 2">
    <name type="scientific">Phlebia brevispora</name>
    <dbReference type="NCBI Taxonomy" id="194682"/>
    <lineage>
        <taxon>Eukaryota</taxon>
        <taxon>Fungi</taxon>
        <taxon>Dikarya</taxon>
        <taxon>Basidiomycota</taxon>
        <taxon>Agaricomycotina</taxon>
        <taxon>Agaricomycetes</taxon>
        <taxon>Polyporales</taxon>
        <taxon>Meruliaceae</taxon>
        <taxon>Phlebia</taxon>
    </lineage>
</organism>
<proteinExistence type="predicted"/>
<accession>A0ACC1RSJ9</accession>
<protein>
    <submittedName>
        <fullName evidence="1">Uncharacterized protein</fullName>
    </submittedName>
</protein>
<dbReference type="EMBL" id="JANHOG010002241">
    <property type="protein sequence ID" value="KAJ3525511.1"/>
    <property type="molecule type" value="Genomic_DNA"/>
</dbReference>
<gene>
    <name evidence="1" type="ORF">NM688_g8391</name>
</gene>